<comment type="catalytic activity">
    <reaction evidence="7">
        <text>adenosine + H2O + H(+) = inosine + NH4(+)</text>
        <dbReference type="Rhea" id="RHEA:24408"/>
        <dbReference type="ChEBI" id="CHEBI:15377"/>
        <dbReference type="ChEBI" id="CHEBI:15378"/>
        <dbReference type="ChEBI" id="CHEBI:16335"/>
        <dbReference type="ChEBI" id="CHEBI:17596"/>
        <dbReference type="ChEBI" id="CHEBI:28938"/>
        <dbReference type="EC" id="3.5.4.4"/>
    </reaction>
    <physiologicalReaction direction="left-to-right" evidence="7">
        <dbReference type="Rhea" id="RHEA:24409"/>
    </physiologicalReaction>
</comment>
<dbReference type="Pfam" id="PF02578">
    <property type="entry name" value="Cu-oxidase_4"/>
    <property type="match status" value="1"/>
</dbReference>
<proteinExistence type="inferred from homology"/>
<evidence type="ECO:0000256" key="3">
    <source>
        <dbReference type="ARBA" id="ARBA00022679"/>
    </source>
</evidence>
<keyword evidence="4" id="KW-0479">Metal-binding</keyword>
<evidence type="ECO:0000313" key="11">
    <source>
        <dbReference type="EMBL" id="QEN03811.1"/>
    </source>
</evidence>
<accession>A0A5C1Q8J4</accession>
<dbReference type="InterPro" id="IPR038371">
    <property type="entry name" value="Cu_polyphenol_OxRdtase_sf"/>
</dbReference>
<reference evidence="11 12" key="1">
    <citation type="submission" date="2019-02" db="EMBL/GenBank/DDBJ databases">
        <authorList>
            <person name="Fomenkov A."/>
            <person name="Dubinina G."/>
            <person name="Grabovich M."/>
            <person name="Vincze T."/>
            <person name="Roberts R.J."/>
        </authorList>
    </citation>
    <scope>NUCLEOTIDE SEQUENCE [LARGE SCALE GENOMIC DNA]</scope>
    <source>
        <strain evidence="11 12">P</strain>
    </source>
</reference>
<keyword evidence="12" id="KW-1185">Reference proteome</keyword>
<dbReference type="Gene3D" id="3.60.140.10">
    <property type="entry name" value="CNF1/YfiH-like putative cysteine hydrolases"/>
    <property type="match status" value="1"/>
</dbReference>
<evidence type="ECO:0000256" key="5">
    <source>
        <dbReference type="ARBA" id="ARBA00022801"/>
    </source>
</evidence>
<evidence type="ECO:0000256" key="9">
    <source>
        <dbReference type="ARBA" id="ARBA00049893"/>
    </source>
</evidence>
<dbReference type="SUPFAM" id="SSF64438">
    <property type="entry name" value="CNF1/YfiH-like putative cysteine hydrolases"/>
    <property type="match status" value="1"/>
</dbReference>
<evidence type="ECO:0000256" key="8">
    <source>
        <dbReference type="ARBA" id="ARBA00048968"/>
    </source>
</evidence>
<dbReference type="AlphaFoldDB" id="A0A5C1Q8J4"/>
<dbReference type="InterPro" id="IPR003730">
    <property type="entry name" value="Cu_polyphenol_OxRdtase"/>
</dbReference>
<dbReference type="GO" id="GO:0005507">
    <property type="term" value="F:copper ion binding"/>
    <property type="evidence" value="ECO:0007669"/>
    <property type="project" value="TreeGrafter"/>
</dbReference>
<dbReference type="GO" id="GO:0017061">
    <property type="term" value="F:S-methyl-5-thioadenosine phosphorylase activity"/>
    <property type="evidence" value="ECO:0007669"/>
    <property type="project" value="UniProtKB-EC"/>
</dbReference>
<protein>
    <recommendedName>
        <fullName evidence="10">Purine nucleoside phosphorylase</fullName>
    </recommendedName>
</protein>
<evidence type="ECO:0000256" key="1">
    <source>
        <dbReference type="ARBA" id="ARBA00000553"/>
    </source>
</evidence>
<keyword evidence="5" id="KW-0378">Hydrolase</keyword>
<evidence type="ECO:0000256" key="7">
    <source>
        <dbReference type="ARBA" id="ARBA00047989"/>
    </source>
</evidence>
<evidence type="ECO:0000313" key="12">
    <source>
        <dbReference type="Proteomes" id="UP000323824"/>
    </source>
</evidence>
<dbReference type="Proteomes" id="UP000323824">
    <property type="component" value="Chromosome"/>
</dbReference>
<dbReference type="PANTHER" id="PTHR30616">
    <property type="entry name" value="UNCHARACTERIZED PROTEIN YFIH"/>
    <property type="match status" value="1"/>
</dbReference>
<reference evidence="11 12" key="2">
    <citation type="submission" date="2019-09" db="EMBL/GenBank/DDBJ databases">
        <title>Complete Genome Sequence and Methylome Analysis of free living Spirochaetas.</title>
        <authorList>
            <person name="Leshcheva N."/>
            <person name="Mikheeva N."/>
        </authorList>
    </citation>
    <scope>NUCLEOTIDE SEQUENCE [LARGE SCALE GENOMIC DNA]</scope>
    <source>
        <strain evidence="11 12">P</strain>
    </source>
</reference>
<evidence type="ECO:0000256" key="10">
    <source>
        <dbReference type="RuleBase" id="RU361274"/>
    </source>
</evidence>
<dbReference type="EMBL" id="CP035807">
    <property type="protein sequence ID" value="QEN03811.1"/>
    <property type="molecule type" value="Genomic_DNA"/>
</dbReference>
<organism evidence="11 12">
    <name type="scientific">Thiospirochaeta perfilievii</name>
    <dbReference type="NCBI Taxonomy" id="252967"/>
    <lineage>
        <taxon>Bacteria</taxon>
        <taxon>Pseudomonadati</taxon>
        <taxon>Spirochaetota</taxon>
        <taxon>Spirochaetia</taxon>
        <taxon>Spirochaetales</taxon>
        <taxon>Spirochaetaceae</taxon>
        <taxon>Thiospirochaeta</taxon>
    </lineage>
</organism>
<comment type="catalytic activity">
    <reaction evidence="1">
        <text>inosine + phosphate = alpha-D-ribose 1-phosphate + hypoxanthine</text>
        <dbReference type="Rhea" id="RHEA:27646"/>
        <dbReference type="ChEBI" id="CHEBI:17368"/>
        <dbReference type="ChEBI" id="CHEBI:17596"/>
        <dbReference type="ChEBI" id="CHEBI:43474"/>
        <dbReference type="ChEBI" id="CHEBI:57720"/>
        <dbReference type="EC" id="2.4.2.1"/>
    </reaction>
    <physiologicalReaction direction="left-to-right" evidence="1">
        <dbReference type="Rhea" id="RHEA:27647"/>
    </physiologicalReaction>
</comment>
<evidence type="ECO:0000256" key="4">
    <source>
        <dbReference type="ARBA" id="ARBA00022723"/>
    </source>
</evidence>
<dbReference type="InterPro" id="IPR011324">
    <property type="entry name" value="Cytotoxic_necrot_fac-like_cat"/>
</dbReference>
<dbReference type="GO" id="GO:0016787">
    <property type="term" value="F:hydrolase activity"/>
    <property type="evidence" value="ECO:0007669"/>
    <property type="project" value="UniProtKB-KW"/>
</dbReference>
<dbReference type="CDD" id="cd16833">
    <property type="entry name" value="YfiH"/>
    <property type="match status" value="1"/>
</dbReference>
<dbReference type="OrthoDB" id="4279at2"/>
<comment type="similarity">
    <text evidence="2 10">Belongs to the purine nucleoside phosphorylase YfiH/LACC1 family.</text>
</comment>
<keyword evidence="3" id="KW-0808">Transferase</keyword>
<name>A0A5C1Q8J4_9SPIO</name>
<sequence>MRLRIRCILKWQKKYLMKSENIDILEWNIFRDIEVKTGITTRRGGFSNPPFDSLNLAKHTGDNIEYVDKNREILCNKIGSEKSSYTSGIQVHGDNIHLVDSSNKGLNNFECDALITRDKNILLNIFVADCVPIVVYDKAKSIGAVCHCGWKGSKKKLLKKVIYFLIDNYNSYRSDILIGIGPSIGPCCYNVSKDLFESFKTKKMEGFVKKNSYYLDLKLINKNQALSVGIPDDNIEIMDYCTSCNNNLFYSFRKEGESSGRFSCFLEITS</sequence>
<comment type="catalytic activity">
    <reaction evidence="9">
        <text>S-methyl-5'-thioadenosine + phosphate = 5-(methylsulfanyl)-alpha-D-ribose 1-phosphate + adenine</text>
        <dbReference type="Rhea" id="RHEA:11852"/>
        <dbReference type="ChEBI" id="CHEBI:16708"/>
        <dbReference type="ChEBI" id="CHEBI:17509"/>
        <dbReference type="ChEBI" id="CHEBI:43474"/>
        <dbReference type="ChEBI" id="CHEBI:58533"/>
        <dbReference type="EC" id="2.4.2.28"/>
    </reaction>
    <physiologicalReaction direction="left-to-right" evidence="9">
        <dbReference type="Rhea" id="RHEA:11853"/>
    </physiologicalReaction>
</comment>
<dbReference type="KEGG" id="sper:EW093_03545"/>
<dbReference type="NCBIfam" id="TIGR00726">
    <property type="entry name" value="peptidoglycan editing factor PgeF"/>
    <property type="match status" value="1"/>
</dbReference>
<evidence type="ECO:0000256" key="6">
    <source>
        <dbReference type="ARBA" id="ARBA00022833"/>
    </source>
</evidence>
<keyword evidence="6" id="KW-0862">Zinc</keyword>
<comment type="catalytic activity">
    <reaction evidence="8">
        <text>adenosine + phosphate = alpha-D-ribose 1-phosphate + adenine</text>
        <dbReference type="Rhea" id="RHEA:27642"/>
        <dbReference type="ChEBI" id="CHEBI:16335"/>
        <dbReference type="ChEBI" id="CHEBI:16708"/>
        <dbReference type="ChEBI" id="CHEBI:43474"/>
        <dbReference type="ChEBI" id="CHEBI:57720"/>
        <dbReference type="EC" id="2.4.2.1"/>
    </reaction>
    <physiologicalReaction direction="left-to-right" evidence="8">
        <dbReference type="Rhea" id="RHEA:27643"/>
    </physiologicalReaction>
</comment>
<gene>
    <name evidence="11" type="primary">pgeF</name>
    <name evidence="11" type="ORF">EW093_03545</name>
</gene>
<evidence type="ECO:0000256" key="2">
    <source>
        <dbReference type="ARBA" id="ARBA00007353"/>
    </source>
</evidence>
<dbReference type="PANTHER" id="PTHR30616:SF2">
    <property type="entry name" value="PURINE NUCLEOSIDE PHOSPHORYLASE LACC1"/>
    <property type="match status" value="1"/>
</dbReference>